<organism evidence="1 2">
    <name type="scientific">Kitasatospora cystarginea</name>
    <dbReference type="NCBI Taxonomy" id="58350"/>
    <lineage>
        <taxon>Bacteria</taxon>
        <taxon>Bacillati</taxon>
        <taxon>Actinomycetota</taxon>
        <taxon>Actinomycetes</taxon>
        <taxon>Kitasatosporales</taxon>
        <taxon>Streptomycetaceae</taxon>
        <taxon>Kitasatospora</taxon>
    </lineage>
</organism>
<gene>
    <name evidence="1" type="ORF">GCM10010430_01040</name>
</gene>
<dbReference type="RefSeq" id="WP_344634119.1">
    <property type="nucleotide sequence ID" value="NZ_BAAATR010000001.1"/>
</dbReference>
<dbReference type="Proteomes" id="UP001500305">
    <property type="component" value="Unassembled WGS sequence"/>
</dbReference>
<accession>A0ABP5Q700</accession>
<protein>
    <recommendedName>
        <fullName evidence="3">DUF1570 domain-containing protein</fullName>
    </recommendedName>
</protein>
<comment type="caution">
    <text evidence="1">The sequence shown here is derived from an EMBL/GenBank/DDBJ whole genome shotgun (WGS) entry which is preliminary data.</text>
</comment>
<evidence type="ECO:0000313" key="2">
    <source>
        <dbReference type="Proteomes" id="UP001500305"/>
    </source>
</evidence>
<dbReference type="EMBL" id="BAAATR010000001">
    <property type="protein sequence ID" value="GAA2225917.1"/>
    <property type="molecule type" value="Genomic_DNA"/>
</dbReference>
<evidence type="ECO:0000313" key="1">
    <source>
        <dbReference type="EMBL" id="GAA2225917.1"/>
    </source>
</evidence>
<sequence length="408" mass="43137">MLSRRGALLLAAGGLVQLSGAGARSSAGTAEGVAAAGPPVRPRIEALLSRRAKALLGSDPAGLLADVAPEARDVQQEVLTRCRDLPFADLFYRMTDFTEPRDADRITVAADLGYRLRGVDDHPALLGRTLELVRGDGGWLLAKDEPTGAAALWDLGTVRVAHGSHCLVLGLLGSADLARTAEVVDQAVPAVEEVWGDGWAGRLLVETPQSEEQFAQLLGVSASDYQGIAAVTTAAAGAPHGTAADRILLNPDAYAGLSDLGRRVVTTHEATHVATRADTRPWTPLWLSEGVADYTGYRGRGRTARQIAPELAGDVSAGRLPTALPLDKDFVAGSAGIAQAYELAWLACNLIATQWSEKHLVSLYRAVGAADPARSQGLDGLFRAQLGVSLDEFTRQWIGDVRRLPTRP</sequence>
<name>A0ABP5Q700_9ACTN</name>
<evidence type="ECO:0008006" key="3">
    <source>
        <dbReference type="Google" id="ProtNLM"/>
    </source>
</evidence>
<reference evidence="2" key="1">
    <citation type="journal article" date="2019" name="Int. J. Syst. Evol. Microbiol.">
        <title>The Global Catalogue of Microorganisms (GCM) 10K type strain sequencing project: providing services to taxonomists for standard genome sequencing and annotation.</title>
        <authorList>
            <consortium name="The Broad Institute Genomics Platform"/>
            <consortium name="The Broad Institute Genome Sequencing Center for Infectious Disease"/>
            <person name="Wu L."/>
            <person name="Ma J."/>
        </authorList>
    </citation>
    <scope>NUCLEOTIDE SEQUENCE [LARGE SCALE GENOMIC DNA]</scope>
    <source>
        <strain evidence="2">JCM 7356</strain>
    </source>
</reference>
<keyword evidence="2" id="KW-1185">Reference proteome</keyword>
<proteinExistence type="predicted"/>